<dbReference type="EMBL" id="CM009755">
    <property type="protein sequence ID" value="PUZ46822.1"/>
    <property type="molecule type" value="Genomic_DNA"/>
</dbReference>
<accession>A0A2T7CU00</accession>
<dbReference type="Gramene" id="PUZ46822">
    <property type="protein sequence ID" value="PUZ46822"/>
    <property type="gene ID" value="GQ55_7G113000"/>
</dbReference>
<organism evidence="1 2">
    <name type="scientific">Panicum hallii var. hallii</name>
    <dbReference type="NCBI Taxonomy" id="1504633"/>
    <lineage>
        <taxon>Eukaryota</taxon>
        <taxon>Viridiplantae</taxon>
        <taxon>Streptophyta</taxon>
        <taxon>Embryophyta</taxon>
        <taxon>Tracheophyta</taxon>
        <taxon>Spermatophyta</taxon>
        <taxon>Magnoliopsida</taxon>
        <taxon>Liliopsida</taxon>
        <taxon>Poales</taxon>
        <taxon>Poaceae</taxon>
        <taxon>PACMAD clade</taxon>
        <taxon>Panicoideae</taxon>
        <taxon>Panicodae</taxon>
        <taxon>Paniceae</taxon>
        <taxon>Panicinae</taxon>
        <taxon>Panicum</taxon>
        <taxon>Panicum sect. Panicum</taxon>
    </lineage>
</organism>
<name>A0A2T7CU00_9POAL</name>
<evidence type="ECO:0000313" key="2">
    <source>
        <dbReference type="Proteomes" id="UP000244336"/>
    </source>
</evidence>
<dbReference type="Proteomes" id="UP000244336">
    <property type="component" value="Chromosome 7"/>
</dbReference>
<gene>
    <name evidence="1" type="ORF">GQ55_7G113000</name>
</gene>
<protein>
    <submittedName>
        <fullName evidence="1">Uncharacterized protein</fullName>
    </submittedName>
</protein>
<evidence type="ECO:0000313" key="1">
    <source>
        <dbReference type="EMBL" id="PUZ46822.1"/>
    </source>
</evidence>
<sequence length="143" mass="16256">MLGGPKYEPLRIPFLNFPEELSRRLSRSLSESPFRMQWKFTQDRVENRPRKSMMVNLTCKTKLNVYDHHVRLSTCSQQCSMTQVAALPRHVHGCPGRCWKGSLLALSGHCAWIGSYPCVHSVHSVRLDCDIMAMGVAMQAPQV</sequence>
<proteinExistence type="predicted"/>
<keyword evidence="2" id="KW-1185">Reference proteome</keyword>
<dbReference type="AlphaFoldDB" id="A0A2T7CU00"/>
<reference evidence="1 2" key="1">
    <citation type="submission" date="2018-04" db="EMBL/GenBank/DDBJ databases">
        <title>WGS assembly of Panicum hallii var. hallii HAL2.</title>
        <authorList>
            <person name="Lovell J."/>
            <person name="Jenkins J."/>
            <person name="Lowry D."/>
            <person name="Mamidi S."/>
            <person name="Sreedasyam A."/>
            <person name="Weng X."/>
            <person name="Barry K."/>
            <person name="Bonette J."/>
            <person name="Campitelli B."/>
            <person name="Daum C."/>
            <person name="Gordon S."/>
            <person name="Gould B."/>
            <person name="Lipzen A."/>
            <person name="MacQueen A."/>
            <person name="Palacio-Mejia J."/>
            <person name="Plott C."/>
            <person name="Shakirov E."/>
            <person name="Shu S."/>
            <person name="Yoshinaga Y."/>
            <person name="Zane M."/>
            <person name="Rokhsar D."/>
            <person name="Grimwood J."/>
            <person name="Schmutz J."/>
            <person name="Juenger T."/>
        </authorList>
    </citation>
    <scope>NUCLEOTIDE SEQUENCE [LARGE SCALE GENOMIC DNA]</scope>
    <source>
        <strain evidence="2">cv. HAL2</strain>
    </source>
</reference>